<sequence>MSRADADVYASAAAAGAVAATLHAVANCLTTTKAVSSAAYRCWPDKVIWLLNPTYMLACVLMPRPRILFPGRISDRCALPYGQPTHGSAGSHGNVTGKIGQRQVQLHFYNPVCRGDGGFNNLHHNYVSLACGLVYEFTNYSVHVLSSQCFILYVNFATICFLIHKYCIDTYCFCLFLLSWFMGHLL</sequence>
<accession>A0A0Q3LBW1</accession>
<dbReference type="Gramene" id="KQK20585">
    <property type="protein sequence ID" value="KQK20585"/>
    <property type="gene ID" value="BRADI_1g55519v3"/>
</dbReference>
<organism evidence="1">
    <name type="scientific">Brachypodium distachyon</name>
    <name type="common">Purple false brome</name>
    <name type="synonym">Trachynia distachya</name>
    <dbReference type="NCBI Taxonomy" id="15368"/>
    <lineage>
        <taxon>Eukaryota</taxon>
        <taxon>Viridiplantae</taxon>
        <taxon>Streptophyta</taxon>
        <taxon>Embryophyta</taxon>
        <taxon>Tracheophyta</taxon>
        <taxon>Spermatophyta</taxon>
        <taxon>Magnoliopsida</taxon>
        <taxon>Liliopsida</taxon>
        <taxon>Poales</taxon>
        <taxon>Poaceae</taxon>
        <taxon>BOP clade</taxon>
        <taxon>Pooideae</taxon>
        <taxon>Stipodae</taxon>
        <taxon>Brachypodieae</taxon>
        <taxon>Brachypodium</taxon>
    </lineage>
</organism>
<dbReference type="Proteomes" id="UP000008810">
    <property type="component" value="Chromosome 1"/>
</dbReference>
<dbReference type="AlphaFoldDB" id="A0A0Q3LBW1"/>
<evidence type="ECO:0000313" key="3">
    <source>
        <dbReference type="Proteomes" id="UP000008810"/>
    </source>
</evidence>
<dbReference type="InParanoid" id="A0A0Q3LBW1"/>
<name>A0A0Q3LBW1_BRADI</name>
<dbReference type="EMBL" id="CM000880">
    <property type="protein sequence ID" value="KQK20585.2"/>
    <property type="molecule type" value="Genomic_DNA"/>
</dbReference>
<evidence type="ECO:0000313" key="1">
    <source>
        <dbReference type="EMBL" id="KQK20585.2"/>
    </source>
</evidence>
<reference evidence="1" key="2">
    <citation type="submission" date="2017-06" db="EMBL/GenBank/DDBJ databases">
        <title>WGS assembly of Brachypodium distachyon.</title>
        <authorList>
            <consortium name="The International Brachypodium Initiative"/>
            <person name="Lucas S."/>
            <person name="Harmon-Smith M."/>
            <person name="Lail K."/>
            <person name="Tice H."/>
            <person name="Grimwood J."/>
            <person name="Bruce D."/>
            <person name="Barry K."/>
            <person name="Shu S."/>
            <person name="Lindquist E."/>
            <person name="Wang M."/>
            <person name="Pitluck S."/>
            <person name="Vogel J.P."/>
            <person name="Garvin D.F."/>
            <person name="Mockler T.C."/>
            <person name="Schmutz J."/>
            <person name="Rokhsar D."/>
            <person name="Bevan M.W."/>
        </authorList>
    </citation>
    <scope>NUCLEOTIDE SEQUENCE</scope>
    <source>
        <strain evidence="1">Bd21</strain>
    </source>
</reference>
<reference evidence="1 2" key="1">
    <citation type="journal article" date="2010" name="Nature">
        <title>Genome sequencing and analysis of the model grass Brachypodium distachyon.</title>
        <authorList>
            <consortium name="International Brachypodium Initiative"/>
        </authorList>
    </citation>
    <scope>NUCLEOTIDE SEQUENCE [LARGE SCALE GENOMIC DNA]</scope>
    <source>
        <strain evidence="1 2">Bd21</strain>
    </source>
</reference>
<evidence type="ECO:0000313" key="2">
    <source>
        <dbReference type="EnsemblPlants" id="KQK20585"/>
    </source>
</evidence>
<gene>
    <name evidence="1" type="ORF">BRADI_1g55519v3</name>
</gene>
<protein>
    <submittedName>
        <fullName evidence="1 2">Uncharacterized protein</fullName>
    </submittedName>
</protein>
<keyword evidence="3" id="KW-1185">Reference proteome</keyword>
<reference evidence="2" key="3">
    <citation type="submission" date="2018-08" db="UniProtKB">
        <authorList>
            <consortium name="EnsemblPlants"/>
        </authorList>
    </citation>
    <scope>IDENTIFICATION</scope>
    <source>
        <strain evidence="2">cv. Bd21</strain>
    </source>
</reference>
<dbReference type="EnsemblPlants" id="KQK20585">
    <property type="protein sequence ID" value="KQK20585"/>
    <property type="gene ID" value="BRADI_1g55519v3"/>
</dbReference>
<proteinExistence type="predicted"/>